<dbReference type="AlphaFoldDB" id="A0A9W6LMN0"/>
<dbReference type="Pfam" id="PF10087">
    <property type="entry name" value="DUF2325"/>
    <property type="match status" value="1"/>
</dbReference>
<dbReference type="RefSeq" id="WP_281834212.1">
    <property type="nucleotide sequence ID" value="NZ_BSDY01000004.1"/>
</dbReference>
<comment type="similarity">
    <text evidence="1">Belongs to the UPF0751 family.</text>
</comment>
<evidence type="ECO:0000256" key="1">
    <source>
        <dbReference type="ARBA" id="ARBA00007189"/>
    </source>
</evidence>
<evidence type="ECO:0000313" key="3">
    <source>
        <dbReference type="Proteomes" id="UP001144471"/>
    </source>
</evidence>
<gene>
    <name evidence="2" type="ORF">PM10SUCC1_11370</name>
</gene>
<reference evidence="2" key="1">
    <citation type="submission" date="2022-12" db="EMBL/GenBank/DDBJ databases">
        <title>Reference genome sequencing for broad-spectrum identification of bacterial and archaeal isolates by mass spectrometry.</title>
        <authorList>
            <person name="Sekiguchi Y."/>
            <person name="Tourlousse D.M."/>
        </authorList>
    </citation>
    <scope>NUCLEOTIDE SEQUENCE</scope>
    <source>
        <strain evidence="2">10succ1</strain>
    </source>
</reference>
<dbReference type="Proteomes" id="UP001144471">
    <property type="component" value="Unassembled WGS sequence"/>
</dbReference>
<organism evidence="2 3">
    <name type="scientific">Propionigenium maris DSM 9537</name>
    <dbReference type="NCBI Taxonomy" id="1123000"/>
    <lineage>
        <taxon>Bacteria</taxon>
        <taxon>Fusobacteriati</taxon>
        <taxon>Fusobacteriota</taxon>
        <taxon>Fusobacteriia</taxon>
        <taxon>Fusobacteriales</taxon>
        <taxon>Fusobacteriaceae</taxon>
        <taxon>Propionigenium</taxon>
    </lineage>
</organism>
<keyword evidence="3" id="KW-1185">Reference proteome</keyword>
<comment type="caution">
    <text evidence="2">The sequence shown here is derived from an EMBL/GenBank/DDBJ whole genome shotgun (WGS) entry which is preliminary data.</text>
</comment>
<dbReference type="InterPro" id="IPR016772">
    <property type="entry name" value="UCP020408"/>
</dbReference>
<evidence type="ECO:0008006" key="4">
    <source>
        <dbReference type="Google" id="ProtNLM"/>
    </source>
</evidence>
<sequence>MIAIIGGVKGIEREYKEIMKANDLKCKIFNQNCPNFEKKIKNCEACILFTNTVSHKLSSSCSKVCKKNNIKLIRLHSSSINKLKESIHQI</sequence>
<protein>
    <recommendedName>
        <fullName evidence="4">DUF2325 domain-containing protein</fullName>
    </recommendedName>
</protein>
<proteinExistence type="inferred from homology"/>
<name>A0A9W6LMN0_9FUSO</name>
<accession>A0A9W6LMN0</accession>
<dbReference type="EMBL" id="BSDY01000004">
    <property type="protein sequence ID" value="GLI55623.1"/>
    <property type="molecule type" value="Genomic_DNA"/>
</dbReference>
<evidence type="ECO:0000313" key="2">
    <source>
        <dbReference type="EMBL" id="GLI55623.1"/>
    </source>
</evidence>